<sequence>MRIVVGVTDSRWAAFLRDRAAITDVNFWQPSPHGFKALQEGGPFLFKTKRPGAFPDVDIPGYSLVGGGFFEEYFEMPVTEAWTIWGQGNGVATEQELLDRVRAYRSNKRWADDPDPIIGCIILRNVFFAPRGEELPQPPNWSLNNVTIEGYETLGRERKPDSEYVLQAFQLMQGNARVDFSWDTDLRSTAIEWDGPKYGEPVLISPRMGQGRFRRAVDEAYGFRCAVTSSKTYPSLEAAHIRDYAHDTGTHQVSNALLLRSDVHTLYDRGYLGIDADLRLRVSPALRARGWNGVEFYEKEAAEFKIRAPENPLLSPDRDALAWHHENRFRAA</sequence>
<dbReference type="RefSeq" id="WP_150450243.1">
    <property type="nucleotide sequence ID" value="NZ_VYSA01000005.1"/>
</dbReference>
<dbReference type="OrthoDB" id="4464809at2"/>
<feature type="domain" description="HNH nuclease" evidence="1">
    <location>
        <begin position="225"/>
        <end position="275"/>
    </location>
</feature>
<dbReference type="InterPro" id="IPR003615">
    <property type="entry name" value="HNH_nuc"/>
</dbReference>
<gene>
    <name evidence="2" type="ORF">F6B43_17190</name>
</gene>
<proteinExistence type="predicted"/>
<comment type="caution">
    <text evidence="2">The sequence shown here is derived from an EMBL/GenBank/DDBJ whole genome shotgun (WGS) entry which is preliminary data.</text>
</comment>
<dbReference type="GO" id="GO:0004519">
    <property type="term" value="F:endonuclease activity"/>
    <property type="evidence" value="ECO:0007669"/>
    <property type="project" value="UniProtKB-KW"/>
</dbReference>
<dbReference type="Pfam" id="PF13391">
    <property type="entry name" value="HNH_2"/>
    <property type="match status" value="1"/>
</dbReference>
<keyword evidence="3" id="KW-1185">Reference proteome</keyword>
<reference evidence="3" key="1">
    <citation type="submission" date="2019-09" db="EMBL/GenBank/DDBJ databases">
        <title>Mumia zhuanghuii sp. nov. isolated from the intestinal contents of plateau pika (Ochotona curzoniae) in the Qinghai-Tibet plateau of China.</title>
        <authorList>
            <person name="Tian Z."/>
        </authorList>
    </citation>
    <scope>NUCLEOTIDE SEQUENCE [LARGE SCALE GENOMIC DNA]</scope>
    <source>
        <strain evidence="3">JCM 30598</strain>
    </source>
</reference>
<protein>
    <submittedName>
        <fullName evidence="2">HNH endonuclease</fullName>
    </submittedName>
</protein>
<organism evidence="2 3">
    <name type="scientific">Microbacterium rhizomatis</name>
    <dbReference type="NCBI Taxonomy" id="1631477"/>
    <lineage>
        <taxon>Bacteria</taxon>
        <taxon>Bacillati</taxon>
        <taxon>Actinomycetota</taxon>
        <taxon>Actinomycetes</taxon>
        <taxon>Micrococcales</taxon>
        <taxon>Microbacteriaceae</taxon>
        <taxon>Microbacterium</taxon>
    </lineage>
</organism>
<keyword evidence="2" id="KW-0540">Nuclease</keyword>
<name>A0A5J5J001_9MICO</name>
<dbReference type="Proteomes" id="UP000325827">
    <property type="component" value="Unassembled WGS sequence"/>
</dbReference>
<accession>A0A5J5J001</accession>
<dbReference type="AlphaFoldDB" id="A0A5J5J001"/>
<evidence type="ECO:0000313" key="2">
    <source>
        <dbReference type="EMBL" id="KAA9105511.1"/>
    </source>
</evidence>
<evidence type="ECO:0000313" key="3">
    <source>
        <dbReference type="Proteomes" id="UP000325827"/>
    </source>
</evidence>
<evidence type="ECO:0000259" key="1">
    <source>
        <dbReference type="Pfam" id="PF13391"/>
    </source>
</evidence>
<dbReference type="EMBL" id="VYSA01000005">
    <property type="protein sequence ID" value="KAA9105511.1"/>
    <property type="molecule type" value="Genomic_DNA"/>
</dbReference>
<keyword evidence="2" id="KW-0378">Hydrolase</keyword>
<keyword evidence="2" id="KW-0255">Endonuclease</keyword>